<gene>
    <name evidence="2" type="ORF">H696_05751</name>
</gene>
<dbReference type="PANTHER" id="PTHR28641:SF1">
    <property type="entry name" value="MALONYL-COA DECARBOXYLASE, MITOCHONDRIAL"/>
    <property type="match status" value="1"/>
</dbReference>
<feature type="domain" description="Malonyl-CoA decarboxylase C-terminal" evidence="1">
    <location>
        <begin position="144"/>
        <end position="336"/>
    </location>
</feature>
<organism evidence="2">
    <name type="scientific">Fonticula alba</name>
    <name type="common">Slime mold</name>
    <dbReference type="NCBI Taxonomy" id="691883"/>
    <lineage>
        <taxon>Eukaryota</taxon>
        <taxon>Rotosphaerida</taxon>
        <taxon>Fonticulaceae</taxon>
        <taxon>Fonticula</taxon>
    </lineage>
</organism>
<dbReference type="Proteomes" id="UP000030693">
    <property type="component" value="Unassembled WGS sequence"/>
</dbReference>
<dbReference type="GO" id="GO:0006633">
    <property type="term" value="P:fatty acid biosynthetic process"/>
    <property type="evidence" value="ECO:0007669"/>
    <property type="project" value="InterPro"/>
</dbReference>
<keyword evidence="3" id="KW-1185">Reference proteome</keyword>
<dbReference type="Gene3D" id="3.40.630.150">
    <property type="entry name" value="Malonyl-CoA decarboxylase, catalytic domain"/>
    <property type="match status" value="1"/>
</dbReference>
<dbReference type="STRING" id="691883.A0A058Z0L3"/>
<dbReference type="InterPro" id="IPR042303">
    <property type="entry name" value="Malonyl_CoA_deC_C_sf"/>
</dbReference>
<dbReference type="InterPro" id="IPR007956">
    <property type="entry name" value="Malonyl_CoA_deC_C"/>
</dbReference>
<dbReference type="InterPro" id="IPR038917">
    <property type="entry name" value="Malonyl_CoA_deC"/>
</dbReference>
<sequence>MLAASRALCRAPVPARSLTSAASPLPPELADSLTLRRLLPGTAVLRAALAVDVALGAPETPDQADVRAAGDRRRVYALTPAPGASAAVRDFLAQAPYAPAPPAFIQAALAPAAGAMPNNVHFLTDVPLAPGAVATALQHPTQVDPSCDTAVFYSLNAPQGGLALGARVLDEALGALTAESAGRIRFWGTLSPIPGFGRWLSSPESPLPGGLPPALADRLVRHSPRIAALTAEGTPSMLHALARFLQERSAAAPAALFVDPEEEQAIGAALMFLMSHYVTSRRARGGGGGGGGGPVDSVARFHLGNGARLGAIHWRAQTTPMGIAGFGTIMANYIYDLDKVEHRREHFRAGGQRPDGPELLVAEDILLWRDPAAWDRPLVADTLAKQRASPWCPGS</sequence>
<accession>A0A058Z0L3</accession>
<dbReference type="RefSeq" id="XP_009497840.1">
    <property type="nucleotide sequence ID" value="XM_009499565.1"/>
</dbReference>
<dbReference type="eggNOG" id="KOG3018">
    <property type="taxonomic scope" value="Eukaryota"/>
</dbReference>
<reference evidence="2" key="1">
    <citation type="submission" date="2013-04" db="EMBL/GenBank/DDBJ databases">
        <title>The Genome Sequence of Fonticula alba ATCC 38817.</title>
        <authorList>
            <consortium name="The Broad Institute Genomics Platform"/>
            <person name="Russ C."/>
            <person name="Cuomo C."/>
            <person name="Burger G."/>
            <person name="Gray M.W."/>
            <person name="Holland P.W.H."/>
            <person name="King N."/>
            <person name="Lang F.B.F."/>
            <person name="Roger A.J."/>
            <person name="Ruiz-Trillo I."/>
            <person name="Brown M."/>
            <person name="Walker B."/>
            <person name="Young S."/>
            <person name="Zeng Q."/>
            <person name="Gargeya S."/>
            <person name="Fitzgerald M."/>
            <person name="Haas B."/>
            <person name="Abouelleil A."/>
            <person name="Allen A.W."/>
            <person name="Alvarado L."/>
            <person name="Arachchi H.M."/>
            <person name="Berlin A.M."/>
            <person name="Chapman S.B."/>
            <person name="Gainer-Dewar J."/>
            <person name="Goldberg J."/>
            <person name="Griggs A."/>
            <person name="Gujja S."/>
            <person name="Hansen M."/>
            <person name="Howarth C."/>
            <person name="Imamovic A."/>
            <person name="Ireland A."/>
            <person name="Larimer J."/>
            <person name="McCowan C."/>
            <person name="Murphy C."/>
            <person name="Pearson M."/>
            <person name="Poon T.W."/>
            <person name="Priest M."/>
            <person name="Roberts A."/>
            <person name="Saif S."/>
            <person name="Shea T."/>
            <person name="Sisk P."/>
            <person name="Sykes S."/>
            <person name="Wortman J."/>
            <person name="Nusbaum C."/>
            <person name="Birren B."/>
        </authorList>
    </citation>
    <scope>NUCLEOTIDE SEQUENCE [LARGE SCALE GENOMIC DNA]</scope>
    <source>
        <strain evidence="2">ATCC 38817</strain>
    </source>
</reference>
<name>A0A058Z0L3_FONAL</name>
<dbReference type="EMBL" id="KB932213">
    <property type="protein sequence ID" value="KCV67809.1"/>
    <property type="molecule type" value="Genomic_DNA"/>
</dbReference>
<dbReference type="GO" id="GO:0050080">
    <property type="term" value="F:malonyl-CoA decarboxylase activity"/>
    <property type="evidence" value="ECO:0007669"/>
    <property type="project" value="InterPro"/>
</dbReference>
<dbReference type="AlphaFoldDB" id="A0A058Z0L3"/>
<dbReference type="PANTHER" id="PTHR28641">
    <property type="match status" value="1"/>
</dbReference>
<protein>
    <recommendedName>
        <fullName evidence="1">Malonyl-CoA decarboxylase C-terminal domain-containing protein</fullName>
    </recommendedName>
</protein>
<proteinExistence type="predicted"/>
<dbReference type="Pfam" id="PF05292">
    <property type="entry name" value="MCD"/>
    <property type="match status" value="1"/>
</dbReference>
<dbReference type="GeneID" id="20530476"/>
<evidence type="ECO:0000313" key="2">
    <source>
        <dbReference type="EMBL" id="KCV67809.1"/>
    </source>
</evidence>
<evidence type="ECO:0000259" key="1">
    <source>
        <dbReference type="Pfam" id="PF05292"/>
    </source>
</evidence>
<evidence type="ECO:0000313" key="3">
    <source>
        <dbReference type="Proteomes" id="UP000030693"/>
    </source>
</evidence>
<dbReference type="OrthoDB" id="426718at2759"/>